<dbReference type="Proteomes" id="UP000323946">
    <property type="component" value="Unassembled WGS sequence"/>
</dbReference>
<protein>
    <recommendedName>
        <fullName evidence="8">DoxX family protein</fullName>
    </recommendedName>
</protein>
<accession>A0A5M7BZR0</accession>
<feature type="transmembrane region" description="Helical" evidence="5">
    <location>
        <begin position="43"/>
        <end position="61"/>
    </location>
</feature>
<comment type="caution">
    <text evidence="6">The sequence shown here is derived from an EMBL/GenBank/DDBJ whole genome shotgun (WGS) entry which is preliminary data.</text>
</comment>
<evidence type="ECO:0008006" key="8">
    <source>
        <dbReference type="Google" id="ProtNLM"/>
    </source>
</evidence>
<evidence type="ECO:0000256" key="4">
    <source>
        <dbReference type="ARBA" id="ARBA00023136"/>
    </source>
</evidence>
<evidence type="ECO:0000256" key="3">
    <source>
        <dbReference type="ARBA" id="ARBA00022989"/>
    </source>
</evidence>
<evidence type="ECO:0000313" key="7">
    <source>
        <dbReference type="Proteomes" id="UP000323946"/>
    </source>
</evidence>
<dbReference type="GO" id="GO:0016020">
    <property type="term" value="C:membrane"/>
    <property type="evidence" value="ECO:0007669"/>
    <property type="project" value="UniProtKB-SubCell"/>
</dbReference>
<evidence type="ECO:0000256" key="5">
    <source>
        <dbReference type="SAM" id="Phobius"/>
    </source>
</evidence>
<reference evidence="6 7" key="1">
    <citation type="submission" date="2019-09" db="EMBL/GenBank/DDBJ databases">
        <title>Draft genome sequence of the thermophilic Saccharopolyspora hirsuta VKM Ac-666T.</title>
        <authorList>
            <person name="Lobastova T.G."/>
            <person name="Fokina V."/>
            <person name="Bragin E.Y."/>
            <person name="Shtratnikova V.Y."/>
            <person name="Starodumova I.P."/>
            <person name="Tarlachkov S.V."/>
            <person name="Donova M.V."/>
        </authorList>
    </citation>
    <scope>NUCLEOTIDE SEQUENCE [LARGE SCALE GENOMIC DNA]</scope>
    <source>
        <strain evidence="6 7">VKM Ac-666</strain>
    </source>
</reference>
<evidence type="ECO:0000256" key="2">
    <source>
        <dbReference type="ARBA" id="ARBA00022692"/>
    </source>
</evidence>
<dbReference type="Pfam" id="PF13564">
    <property type="entry name" value="DoxX_2"/>
    <property type="match status" value="1"/>
</dbReference>
<comment type="subcellular location">
    <subcellularLocation>
        <location evidence="1">Membrane</location>
        <topology evidence="1">Multi-pass membrane protein</topology>
    </subcellularLocation>
</comment>
<feature type="transmembrane region" description="Helical" evidence="5">
    <location>
        <begin position="68"/>
        <end position="89"/>
    </location>
</feature>
<organism evidence="6 7">
    <name type="scientific">Saccharopolyspora hirsuta</name>
    <dbReference type="NCBI Taxonomy" id="1837"/>
    <lineage>
        <taxon>Bacteria</taxon>
        <taxon>Bacillati</taxon>
        <taxon>Actinomycetota</taxon>
        <taxon>Actinomycetes</taxon>
        <taxon>Pseudonocardiales</taxon>
        <taxon>Pseudonocardiaceae</taxon>
        <taxon>Saccharopolyspora</taxon>
    </lineage>
</organism>
<keyword evidence="7" id="KW-1185">Reference proteome</keyword>
<gene>
    <name evidence="6" type="ORF">F1721_09515</name>
</gene>
<proteinExistence type="predicted"/>
<name>A0A5M7BZR0_SACHI</name>
<sequence>MPHVWWPTALLALVLLGDAAMSLKPPGFIQRCLEGVRLPREWWWTLVVIKLLAAAGLLVGLRYPGIALATNAAVIAYFVCAAYAHVRVRFLGQEFWLNCLGMLTFSTAVLVFSHAV</sequence>
<evidence type="ECO:0000256" key="1">
    <source>
        <dbReference type="ARBA" id="ARBA00004141"/>
    </source>
</evidence>
<keyword evidence="3 5" id="KW-1133">Transmembrane helix</keyword>
<keyword evidence="2 5" id="KW-0812">Transmembrane</keyword>
<dbReference type="EMBL" id="VWPH01000004">
    <property type="protein sequence ID" value="KAA5835279.1"/>
    <property type="molecule type" value="Genomic_DNA"/>
</dbReference>
<keyword evidence="4 5" id="KW-0472">Membrane</keyword>
<feature type="transmembrane region" description="Helical" evidence="5">
    <location>
        <begin position="95"/>
        <end position="115"/>
    </location>
</feature>
<dbReference type="OrthoDB" id="4377071at2"/>
<dbReference type="AlphaFoldDB" id="A0A5M7BZR0"/>
<dbReference type="InterPro" id="IPR032808">
    <property type="entry name" value="DoxX"/>
</dbReference>
<evidence type="ECO:0000313" key="6">
    <source>
        <dbReference type="EMBL" id="KAA5835279.1"/>
    </source>
</evidence>